<dbReference type="AlphaFoldDB" id="A0A9J7BR04"/>
<evidence type="ECO:0000313" key="3">
    <source>
        <dbReference type="Proteomes" id="UP001059380"/>
    </source>
</evidence>
<dbReference type="KEGG" id="orp:MOP44_04785"/>
<dbReference type="SUPFAM" id="SSF56281">
    <property type="entry name" value="Metallo-hydrolase/oxidoreductase"/>
    <property type="match status" value="1"/>
</dbReference>
<accession>A0A9J7BR04</accession>
<dbReference type="InterPro" id="IPR001279">
    <property type="entry name" value="Metallo-B-lactamas"/>
</dbReference>
<dbReference type="InterPro" id="IPR052159">
    <property type="entry name" value="Competence_DNA_uptake"/>
</dbReference>
<name>A0A9J7BR04_9BACT</name>
<feature type="domain" description="Metallo-beta-lactamase" evidence="1">
    <location>
        <begin position="12"/>
        <end position="196"/>
    </location>
</feature>
<gene>
    <name evidence="2" type="ORF">MOP44_04785</name>
</gene>
<dbReference type="PANTHER" id="PTHR30619:SF1">
    <property type="entry name" value="RECOMBINATION PROTEIN 2"/>
    <property type="match status" value="1"/>
</dbReference>
<organism evidence="2 3">
    <name type="scientific">Occallatibacter riparius</name>
    <dbReference type="NCBI Taxonomy" id="1002689"/>
    <lineage>
        <taxon>Bacteria</taxon>
        <taxon>Pseudomonadati</taxon>
        <taxon>Acidobacteriota</taxon>
        <taxon>Terriglobia</taxon>
        <taxon>Terriglobales</taxon>
        <taxon>Acidobacteriaceae</taxon>
        <taxon>Occallatibacter</taxon>
    </lineage>
</organism>
<dbReference type="Proteomes" id="UP001059380">
    <property type="component" value="Chromosome"/>
</dbReference>
<dbReference type="EMBL" id="CP093313">
    <property type="protein sequence ID" value="UWZ85259.1"/>
    <property type="molecule type" value="Genomic_DNA"/>
</dbReference>
<dbReference type="PANTHER" id="PTHR30619">
    <property type="entry name" value="DNA INTERNALIZATION/COMPETENCE PROTEIN COMEC/REC2"/>
    <property type="match status" value="1"/>
</dbReference>
<keyword evidence="3" id="KW-1185">Reference proteome</keyword>
<dbReference type="Pfam" id="PF00753">
    <property type="entry name" value="Lactamase_B"/>
    <property type="match status" value="1"/>
</dbReference>
<dbReference type="SMART" id="SM00849">
    <property type="entry name" value="Lactamase_B"/>
    <property type="match status" value="1"/>
</dbReference>
<dbReference type="Gene3D" id="3.60.15.10">
    <property type="entry name" value="Ribonuclease Z/Hydroxyacylglutathione hydrolase-like"/>
    <property type="match status" value="1"/>
</dbReference>
<evidence type="ECO:0000313" key="2">
    <source>
        <dbReference type="EMBL" id="UWZ85259.1"/>
    </source>
</evidence>
<dbReference type="RefSeq" id="WP_260794777.1">
    <property type="nucleotide sequence ID" value="NZ_CP093313.1"/>
</dbReference>
<evidence type="ECO:0000259" key="1">
    <source>
        <dbReference type="SMART" id="SM00849"/>
    </source>
</evidence>
<reference evidence="2" key="1">
    <citation type="submission" date="2021-04" db="EMBL/GenBank/DDBJ databases">
        <title>Phylogenetic analysis of Acidobacteriaceae.</title>
        <authorList>
            <person name="Qiu L."/>
            <person name="Zhang Q."/>
        </authorList>
    </citation>
    <scope>NUCLEOTIDE SEQUENCE</scope>
    <source>
        <strain evidence="2">DSM 25168</strain>
    </source>
</reference>
<protein>
    <submittedName>
        <fullName evidence="2">MBL fold metallo-hydrolase</fullName>
    </submittedName>
</protein>
<sequence>MLKVLFWNVQHGSAAFVLTPNQRSIIVDLGNGTDSNGRTFSPIRLLRAKGLLDAVDLLILSHPHEDHLCDMSQLAGIPIRKLVAPSIPAELLRRGAPEGNTISEYSALVLSHSYRMPFGLNSNQEADYGGVSIRHFFPEVSGANLNDFSVVTLLEYEETKVLITGDNEEPSWASLLGDKEFKKAIKGTNIFVAPHHGRSSGFYRPLFEVIHPKLTIISDGPSQETSVTDQYCSVSSGMKVYAGTASAARKCVTTRRDGNILLKIERGFWGPNIRVEVEQLSDEPIPSRNQI</sequence>
<dbReference type="InterPro" id="IPR036866">
    <property type="entry name" value="RibonucZ/Hydroxyglut_hydro"/>
</dbReference>
<proteinExistence type="predicted"/>